<evidence type="ECO:0000256" key="3">
    <source>
        <dbReference type="RuleBase" id="RU000363"/>
    </source>
</evidence>
<evidence type="ECO:0000256" key="2">
    <source>
        <dbReference type="ARBA" id="ARBA00023002"/>
    </source>
</evidence>
<dbReference type="KEGG" id="mgad:MGAD_21270"/>
<dbReference type="InterPro" id="IPR020904">
    <property type="entry name" value="Sc_DH/Rdtase_CS"/>
</dbReference>
<dbReference type="Proteomes" id="UP000466187">
    <property type="component" value="Chromosome"/>
</dbReference>
<dbReference type="PANTHER" id="PTHR44196">
    <property type="entry name" value="DEHYDROGENASE/REDUCTASE SDR FAMILY MEMBER 7B"/>
    <property type="match status" value="1"/>
</dbReference>
<proteinExistence type="inferred from homology"/>
<comment type="similarity">
    <text evidence="1 3">Belongs to the short-chain dehydrogenases/reductases (SDR) family.</text>
</comment>
<organism evidence="4 5">
    <name type="scientific">Mycolicibacterium gadium</name>
    <name type="common">Mycobacterium gadium</name>
    <dbReference type="NCBI Taxonomy" id="1794"/>
    <lineage>
        <taxon>Bacteria</taxon>
        <taxon>Bacillati</taxon>
        <taxon>Actinomycetota</taxon>
        <taxon>Actinomycetes</taxon>
        <taxon>Mycobacteriales</taxon>
        <taxon>Mycobacteriaceae</taxon>
        <taxon>Mycolicibacterium</taxon>
    </lineage>
</organism>
<dbReference type="Pfam" id="PF00106">
    <property type="entry name" value="adh_short"/>
    <property type="match status" value="1"/>
</dbReference>
<evidence type="ECO:0000313" key="4">
    <source>
        <dbReference type="EMBL" id="BBZ17792.1"/>
    </source>
</evidence>
<dbReference type="PANTHER" id="PTHR44196:SF1">
    <property type="entry name" value="DEHYDROGENASE_REDUCTASE SDR FAMILY MEMBER 7B"/>
    <property type="match status" value="1"/>
</dbReference>
<name>A0A7I7WLF7_MYCGU</name>
<dbReference type="InterPro" id="IPR002347">
    <property type="entry name" value="SDR_fam"/>
</dbReference>
<reference evidence="4 5" key="1">
    <citation type="journal article" date="2019" name="Emerg. Microbes Infect.">
        <title>Comprehensive subspecies identification of 175 nontuberculous mycobacteria species based on 7547 genomic profiles.</title>
        <authorList>
            <person name="Matsumoto Y."/>
            <person name="Kinjo T."/>
            <person name="Motooka D."/>
            <person name="Nabeya D."/>
            <person name="Jung N."/>
            <person name="Uechi K."/>
            <person name="Horii T."/>
            <person name="Iida T."/>
            <person name="Fujita J."/>
            <person name="Nakamura S."/>
        </authorList>
    </citation>
    <scope>NUCLEOTIDE SEQUENCE [LARGE SCALE GENOMIC DNA]</scope>
    <source>
        <strain evidence="4 5">JCM 12688</strain>
    </source>
</reference>
<evidence type="ECO:0000256" key="1">
    <source>
        <dbReference type="ARBA" id="ARBA00006484"/>
    </source>
</evidence>
<dbReference type="EMBL" id="AP022608">
    <property type="protein sequence ID" value="BBZ17792.1"/>
    <property type="molecule type" value="Genomic_DNA"/>
</dbReference>
<dbReference type="InterPro" id="IPR036291">
    <property type="entry name" value="NAD(P)-bd_dom_sf"/>
</dbReference>
<keyword evidence="2" id="KW-0560">Oxidoreductase</keyword>
<dbReference type="GO" id="GO:0016491">
    <property type="term" value="F:oxidoreductase activity"/>
    <property type="evidence" value="ECO:0007669"/>
    <property type="project" value="UniProtKB-KW"/>
</dbReference>
<dbReference type="PRINTS" id="PR00080">
    <property type="entry name" value="SDRFAMILY"/>
</dbReference>
<sequence length="293" mass="31227">MADVRTVVVTGASRGLGLASAAELYRRGWRVVGAMRSVETGLDRIRELAGARRDDSRLLGVGLDLVDPESISAAASNILEKVGAPDALVHNAAVASAGFVEETPSSEWTRLFATNLFGPAALTNALLPAMRAAGHGRIVVVSSTVAVRGMPLASIYSATKAGVERWAESLAGEVAPFGLGVTILMAGTYDTEITGDGTPVFQDIDGPYGLMHLKMEKRGSLAVRMANPPVRFARTLARTLERDREPIVHRGAGVDAKMFRTFARFTPTAVMHQLVRVGLAQPRFGALRDHREG</sequence>
<dbReference type="Gene3D" id="3.40.50.720">
    <property type="entry name" value="NAD(P)-binding Rossmann-like Domain"/>
    <property type="match status" value="1"/>
</dbReference>
<dbReference type="RefSeq" id="WP_163686466.1">
    <property type="nucleotide sequence ID" value="NZ_AP022608.1"/>
</dbReference>
<dbReference type="GO" id="GO:0016020">
    <property type="term" value="C:membrane"/>
    <property type="evidence" value="ECO:0007669"/>
    <property type="project" value="TreeGrafter"/>
</dbReference>
<evidence type="ECO:0000313" key="5">
    <source>
        <dbReference type="Proteomes" id="UP000466187"/>
    </source>
</evidence>
<dbReference type="SUPFAM" id="SSF51735">
    <property type="entry name" value="NAD(P)-binding Rossmann-fold domains"/>
    <property type="match status" value="1"/>
</dbReference>
<dbReference type="PROSITE" id="PS00061">
    <property type="entry name" value="ADH_SHORT"/>
    <property type="match status" value="1"/>
</dbReference>
<evidence type="ECO:0008006" key="6">
    <source>
        <dbReference type="Google" id="ProtNLM"/>
    </source>
</evidence>
<gene>
    <name evidence="4" type="ORF">MGAD_21270</name>
</gene>
<protein>
    <recommendedName>
        <fullName evidence="6">Short-chain dehydrogenase/reductase</fullName>
    </recommendedName>
</protein>
<dbReference type="PRINTS" id="PR00081">
    <property type="entry name" value="GDHRDH"/>
</dbReference>
<dbReference type="AlphaFoldDB" id="A0A7I7WLF7"/>
<accession>A0A7I7WLF7</accession>